<dbReference type="GO" id="GO:0003697">
    <property type="term" value="F:single-stranded DNA binding"/>
    <property type="evidence" value="ECO:0007669"/>
    <property type="project" value="InterPro"/>
</dbReference>
<proteinExistence type="inferred from homology"/>
<dbReference type="AlphaFoldDB" id="B9Z0J5"/>
<keyword evidence="10" id="KW-1185">Reference proteome</keyword>
<protein>
    <recommendedName>
        <fullName evidence="8">Abasic site processing protein</fullName>
        <ecNumber evidence="8">3.4.-.-</ecNumber>
    </recommendedName>
</protein>
<organism evidence="9 10">
    <name type="scientific">Pseudogulbenkiania ferrooxidans 2002</name>
    <dbReference type="NCBI Taxonomy" id="279714"/>
    <lineage>
        <taxon>Bacteria</taxon>
        <taxon>Pseudomonadati</taxon>
        <taxon>Pseudomonadota</taxon>
        <taxon>Betaproteobacteria</taxon>
        <taxon>Neisseriales</taxon>
        <taxon>Chromobacteriaceae</taxon>
        <taxon>Pseudogulbenkiania</taxon>
    </lineage>
</organism>
<evidence type="ECO:0000256" key="8">
    <source>
        <dbReference type="RuleBase" id="RU364100"/>
    </source>
</evidence>
<evidence type="ECO:0000256" key="1">
    <source>
        <dbReference type="ARBA" id="ARBA00008136"/>
    </source>
</evidence>
<comment type="caution">
    <text evidence="9">The sequence shown here is derived from an EMBL/GenBank/DDBJ whole genome shotgun (WGS) entry which is preliminary data.</text>
</comment>
<dbReference type="Gene3D" id="3.90.1680.10">
    <property type="entry name" value="SOS response associated peptidase-like"/>
    <property type="match status" value="1"/>
</dbReference>
<reference evidence="9 10" key="1">
    <citation type="submission" date="2009-02" db="EMBL/GenBank/DDBJ databases">
        <title>Sequencing of the draft genome and assembly of Lutiella nitroferrum 2002.</title>
        <authorList>
            <consortium name="US DOE Joint Genome Institute (JGI-PGF)"/>
            <person name="Lucas S."/>
            <person name="Copeland A."/>
            <person name="Lapidus A."/>
            <person name="Glavina del Rio T."/>
            <person name="Tice H."/>
            <person name="Bruce D."/>
            <person name="Goodwin L."/>
            <person name="Pitluck S."/>
            <person name="Larimer F."/>
            <person name="Land M.L."/>
            <person name="Hauser L."/>
            <person name="Coates J.D."/>
        </authorList>
    </citation>
    <scope>NUCLEOTIDE SEQUENCE [LARGE SCALE GENOMIC DNA]</scope>
    <source>
        <strain evidence="9 10">2002</strain>
    </source>
</reference>
<evidence type="ECO:0000313" key="10">
    <source>
        <dbReference type="Proteomes" id="UP000003165"/>
    </source>
</evidence>
<evidence type="ECO:0000313" key="9">
    <source>
        <dbReference type="EMBL" id="EEG09601.1"/>
    </source>
</evidence>
<keyword evidence="7" id="KW-0456">Lyase</keyword>
<evidence type="ECO:0000256" key="7">
    <source>
        <dbReference type="ARBA" id="ARBA00023239"/>
    </source>
</evidence>
<keyword evidence="5" id="KW-0190">Covalent protein-DNA linkage</keyword>
<gene>
    <name evidence="9" type="ORF">FuraDRAFT_0617</name>
</gene>
<keyword evidence="2 8" id="KW-0645">Protease</keyword>
<dbReference type="eggNOG" id="COG2135">
    <property type="taxonomic scope" value="Bacteria"/>
</dbReference>
<accession>B9Z0J5</accession>
<dbReference type="Proteomes" id="UP000003165">
    <property type="component" value="Unassembled WGS sequence"/>
</dbReference>
<dbReference type="Pfam" id="PF02586">
    <property type="entry name" value="SRAP"/>
    <property type="match status" value="1"/>
</dbReference>
<evidence type="ECO:0000256" key="2">
    <source>
        <dbReference type="ARBA" id="ARBA00022670"/>
    </source>
</evidence>
<keyword evidence="4 8" id="KW-0378">Hydrolase</keyword>
<dbReference type="EC" id="3.4.-.-" evidence="8"/>
<evidence type="ECO:0000256" key="6">
    <source>
        <dbReference type="ARBA" id="ARBA00023125"/>
    </source>
</evidence>
<evidence type="ECO:0000256" key="4">
    <source>
        <dbReference type="ARBA" id="ARBA00022801"/>
    </source>
</evidence>
<dbReference type="GO" id="GO:0106300">
    <property type="term" value="P:protein-DNA covalent cross-linking repair"/>
    <property type="evidence" value="ECO:0007669"/>
    <property type="project" value="InterPro"/>
</dbReference>
<dbReference type="InterPro" id="IPR036590">
    <property type="entry name" value="SRAP-like"/>
</dbReference>
<dbReference type="GO" id="GO:0016829">
    <property type="term" value="F:lyase activity"/>
    <property type="evidence" value="ECO:0007669"/>
    <property type="project" value="UniProtKB-KW"/>
</dbReference>
<name>B9Z0J5_9NEIS</name>
<keyword evidence="3" id="KW-0227">DNA damage</keyword>
<evidence type="ECO:0000256" key="3">
    <source>
        <dbReference type="ARBA" id="ARBA00022763"/>
    </source>
</evidence>
<dbReference type="PANTHER" id="PTHR13604">
    <property type="entry name" value="DC12-RELATED"/>
    <property type="match status" value="1"/>
</dbReference>
<dbReference type="GO" id="GO:0006508">
    <property type="term" value="P:proteolysis"/>
    <property type="evidence" value="ECO:0007669"/>
    <property type="project" value="UniProtKB-KW"/>
</dbReference>
<dbReference type="PANTHER" id="PTHR13604:SF0">
    <property type="entry name" value="ABASIC SITE PROCESSING PROTEIN HMCES"/>
    <property type="match status" value="1"/>
</dbReference>
<sequence length="156" mass="17441">MCGRFAIYTPFRRLGQQLGLDFDFPPRYNIAPTQNIPIVRLAADGGFEVAEAHWGLIPFWAKDRKIGYSTINARAETVAEKPAFRAAFKHRRCIIPASGLYEWQDVGGKQKQHWFITDTEGDGLGFAGLWERWADPATGETLESCTIIVGPANDLV</sequence>
<dbReference type="GO" id="GO:0008233">
    <property type="term" value="F:peptidase activity"/>
    <property type="evidence" value="ECO:0007669"/>
    <property type="project" value="UniProtKB-KW"/>
</dbReference>
<dbReference type="EMBL" id="ACIS01000002">
    <property type="protein sequence ID" value="EEG09601.1"/>
    <property type="molecule type" value="Genomic_DNA"/>
</dbReference>
<dbReference type="InterPro" id="IPR003738">
    <property type="entry name" value="SRAP"/>
</dbReference>
<comment type="similarity">
    <text evidence="1 8">Belongs to the SOS response-associated peptidase family.</text>
</comment>
<dbReference type="SUPFAM" id="SSF143081">
    <property type="entry name" value="BB1717-like"/>
    <property type="match status" value="1"/>
</dbReference>
<evidence type="ECO:0000256" key="5">
    <source>
        <dbReference type="ARBA" id="ARBA00023124"/>
    </source>
</evidence>
<keyword evidence="6" id="KW-0238">DNA-binding</keyword>